<dbReference type="InterPro" id="IPR036915">
    <property type="entry name" value="Cyclin-like_sf"/>
</dbReference>
<dbReference type="PROSITE" id="PS00292">
    <property type="entry name" value="CYCLINS"/>
    <property type="match status" value="1"/>
</dbReference>
<keyword evidence="1" id="KW-0132">Cell division</keyword>
<proteinExistence type="predicted"/>
<keyword evidence="6" id="KW-1185">Reference proteome</keyword>
<accession>A0ABN9T690</accession>
<dbReference type="InterPro" id="IPR006671">
    <property type="entry name" value="Cyclin_N"/>
</dbReference>
<protein>
    <recommendedName>
        <fullName evidence="4">Cyclin N-terminal domain-containing protein</fullName>
    </recommendedName>
</protein>
<evidence type="ECO:0000259" key="4">
    <source>
        <dbReference type="Pfam" id="PF00134"/>
    </source>
</evidence>
<gene>
    <name evidence="5" type="ORF">PCOR1329_LOCUS35802</name>
</gene>
<dbReference type="Gene3D" id="1.10.472.10">
    <property type="entry name" value="Cyclin-like"/>
    <property type="match status" value="2"/>
</dbReference>
<evidence type="ECO:0000313" key="6">
    <source>
        <dbReference type="Proteomes" id="UP001189429"/>
    </source>
</evidence>
<evidence type="ECO:0000256" key="2">
    <source>
        <dbReference type="ARBA" id="ARBA00023127"/>
    </source>
</evidence>
<sequence length="387" mass="41533">MALGDVTNTRLELPPRYRQCAVDEEVRGLENEVPAEALTALKFAEQPCDVYCDPAPKAPSPRVAHHQLVSACASDLQELWMRSADEHSEGMQCALQKFSRVGHPRLATALMTPPRAPPPPLGEEWAQHGGHFASALATELQRYAGAPMGAMDMELRVDASLQDSALDALHAMAQQSARHAPRSGAAVRAAIGEQEREQIVLWLLQVGLACGLLDEAVLAAVQILDRYCARLEGPVPPGSLHLVVTAILSLALKVAGHAEEGNKVRRHRDLLTDLGRGQFTVEEVFATETVVLRALSYNISVPTSLDFAQAFLVPFSTPGQPEGQSPVTCLAKFLLQLSLSDPALQYRYPQAILAAGAVYVALWCTKAQPTRVAGLLGDLGAAMGHAA</sequence>
<evidence type="ECO:0000313" key="5">
    <source>
        <dbReference type="EMBL" id="CAK0840338.1"/>
    </source>
</evidence>
<keyword evidence="2" id="KW-0195">Cyclin</keyword>
<comment type="caution">
    <text evidence="5">The sequence shown here is derived from an EMBL/GenBank/DDBJ whole genome shotgun (WGS) entry which is preliminary data.</text>
</comment>
<dbReference type="Proteomes" id="UP001189429">
    <property type="component" value="Unassembled WGS sequence"/>
</dbReference>
<dbReference type="EMBL" id="CAUYUJ010014371">
    <property type="protein sequence ID" value="CAK0840338.1"/>
    <property type="molecule type" value="Genomic_DNA"/>
</dbReference>
<name>A0ABN9T690_9DINO</name>
<evidence type="ECO:0000256" key="1">
    <source>
        <dbReference type="ARBA" id="ARBA00022618"/>
    </source>
</evidence>
<evidence type="ECO:0000256" key="3">
    <source>
        <dbReference type="ARBA" id="ARBA00023306"/>
    </source>
</evidence>
<keyword evidence="3" id="KW-0131">Cell cycle</keyword>
<organism evidence="5 6">
    <name type="scientific">Prorocentrum cordatum</name>
    <dbReference type="NCBI Taxonomy" id="2364126"/>
    <lineage>
        <taxon>Eukaryota</taxon>
        <taxon>Sar</taxon>
        <taxon>Alveolata</taxon>
        <taxon>Dinophyceae</taxon>
        <taxon>Prorocentrales</taxon>
        <taxon>Prorocentraceae</taxon>
        <taxon>Prorocentrum</taxon>
    </lineage>
</organism>
<feature type="domain" description="Cyclin N-terminal" evidence="4">
    <location>
        <begin position="170"/>
        <end position="300"/>
    </location>
</feature>
<dbReference type="Pfam" id="PF00134">
    <property type="entry name" value="Cyclin_N"/>
    <property type="match status" value="1"/>
</dbReference>
<reference evidence="5" key="1">
    <citation type="submission" date="2023-10" db="EMBL/GenBank/DDBJ databases">
        <authorList>
            <person name="Chen Y."/>
            <person name="Shah S."/>
            <person name="Dougan E. K."/>
            <person name="Thang M."/>
            <person name="Chan C."/>
        </authorList>
    </citation>
    <scope>NUCLEOTIDE SEQUENCE [LARGE SCALE GENOMIC DNA]</scope>
</reference>
<dbReference type="SUPFAM" id="SSF47954">
    <property type="entry name" value="Cyclin-like"/>
    <property type="match status" value="2"/>
</dbReference>
<dbReference type="InterPro" id="IPR048258">
    <property type="entry name" value="Cyclins_cyclin-box"/>
</dbReference>
<dbReference type="InterPro" id="IPR039361">
    <property type="entry name" value="Cyclin"/>
</dbReference>
<dbReference type="PANTHER" id="PTHR10177">
    <property type="entry name" value="CYCLINS"/>
    <property type="match status" value="1"/>
</dbReference>